<feature type="compositionally biased region" description="Basic and acidic residues" evidence="4">
    <location>
        <begin position="1"/>
        <end position="14"/>
    </location>
</feature>
<comment type="subcellular location">
    <subcellularLocation>
        <location evidence="3">Cytoplasm</location>
    </subcellularLocation>
</comment>
<evidence type="ECO:0000259" key="5">
    <source>
        <dbReference type="PROSITE" id="PS50936"/>
    </source>
</evidence>
<keyword evidence="3" id="KW-0699">rRNA-binding</keyword>
<dbReference type="EC" id="3.6.1.-" evidence="3"/>
<dbReference type="GO" id="GO:0042274">
    <property type="term" value="P:ribosomal small subunit biogenesis"/>
    <property type="evidence" value="ECO:0007669"/>
    <property type="project" value="UniProtKB-UniRule"/>
</dbReference>
<feature type="binding site" evidence="3">
    <location>
        <position position="313"/>
    </location>
    <ligand>
        <name>Zn(2+)</name>
        <dbReference type="ChEBI" id="CHEBI:29105"/>
    </ligand>
</feature>
<gene>
    <name evidence="3 7" type="primary">rsgA</name>
    <name evidence="7" type="ORF">JG540_07830</name>
</gene>
<comment type="cofactor">
    <cofactor evidence="3">
        <name>Zn(2+)</name>
        <dbReference type="ChEBI" id="CHEBI:29105"/>
    </cofactor>
    <text evidence="3">Binds 1 zinc ion per subunit.</text>
</comment>
<name>A0A7T7MBH8_9ACTO</name>
<proteinExistence type="inferred from homology"/>
<dbReference type="GO" id="GO:0046872">
    <property type="term" value="F:metal ion binding"/>
    <property type="evidence" value="ECO:0007669"/>
    <property type="project" value="UniProtKB-KW"/>
</dbReference>
<keyword evidence="2 3" id="KW-0342">GTP-binding</keyword>
<feature type="binding site" evidence="3">
    <location>
        <position position="311"/>
    </location>
    <ligand>
        <name>Zn(2+)</name>
        <dbReference type="ChEBI" id="CHEBI:29105"/>
    </ligand>
</feature>
<feature type="binding site" evidence="3">
    <location>
        <position position="307"/>
    </location>
    <ligand>
        <name>Zn(2+)</name>
        <dbReference type="ChEBI" id="CHEBI:29105"/>
    </ligand>
</feature>
<dbReference type="InterPro" id="IPR027417">
    <property type="entry name" value="P-loop_NTPase"/>
</dbReference>
<feature type="compositionally biased region" description="Basic residues" evidence="4">
    <location>
        <begin position="15"/>
        <end position="29"/>
    </location>
</feature>
<dbReference type="Proteomes" id="UP000595895">
    <property type="component" value="Chromosome"/>
</dbReference>
<keyword evidence="3" id="KW-0694">RNA-binding</keyword>
<dbReference type="InterPro" id="IPR004881">
    <property type="entry name" value="Ribosome_biogen_GTPase_RsgA"/>
</dbReference>
<dbReference type="Pfam" id="PF03193">
    <property type="entry name" value="RsgA_GTPase"/>
    <property type="match status" value="1"/>
</dbReference>
<dbReference type="PROSITE" id="PS51721">
    <property type="entry name" value="G_CP"/>
    <property type="match status" value="1"/>
</dbReference>
<dbReference type="HAMAP" id="MF_01820">
    <property type="entry name" value="GTPase_RsgA"/>
    <property type="match status" value="1"/>
</dbReference>
<dbReference type="GO" id="GO:0005737">
    <property type="term" value="C:cytoplasm"/>
    <property type="evidence" value="ECO:0007669"/>
    <property type="project" value="UniProtKB-SubCell"/>
</dbReference>
<organism evidence="7 8">
    <name type="scientific">Actinomyces weissii</name>
    <dbReference type="NCBI Taxonomy" id="675090"/>
    <lineage>
        <taxon>Bacteria</taxon>
        <taxon>Bacillati</taxon>
        <taxon>Actinomycetota</taxon>
        <taxon>Actinomycetes</taxon>
        <taxon>Actinomycetales</taxon>
        <taxon>Actinomycetaceae</taxon>
        <taxon>Actinomyces</taxon>
    </lineage>
</organism>
<evidence type="ECO:0000313" key="8">
    <source>
        <dbReference type="Proteomes" id="UP000595895"/>
    </source>
</evidence>
<keyword evidence="1 3" id="KW-0547">Nucleotide-binding</keyword>
<keyword evidence="3" id="KW-0378">Hydrolase</keyword>
<keyword evidence="3" id="KW-0479">Metal-binding</keyword>
<reference evidence="7 8" key="1">
    <citation type="submission" date="2020-12" db="EMBL/GenBank/DDBJ databases">
        <authorList>
            <person name="Zhou J."/>
        </authorList>
    </citation>
    <scope>NUCLEOTIDE SEQUENCE [LARGE SCALE GENOMIC DNA]</scope>
    <source>
        <strain evidence="7 8">CCUG 61299</strain>
    </source>
</reference>
<dbReference type="CDD" id="cd01854">
    <property type="entry name" value="YjeQ_EngC"/>
    <property type="match status" value="1"/>
</dbReference>
<evidence type="ECO:0000256" key="3">
    <source>
        <dbReference type="HAMAP-Rule" id="MF_01820"/>
    </source>
</evidence>
<evidence type="ECO:0000256" key="4">
    <source>
        <dbReference type="SAM" id="MobiDB-lite"/>
    </source>
</evidence>
<dbReference type="NCBIfam" id="TIGR00157">
    <property type="entry name" value="ribosome small subunit-dependent GTPase A"/>
    <property type="match status" value="1"/>
</dbReference>
<dbReference type="GO" id="GO:0003924">
    <property type="term" value="F:GTPase activity"/>
    <property type="evidence" value="ECO:0007669"/>
    <property type="project" value="UniProtKB-UniRule"/>
</dbReference>
<feature type="domain" description="EngC GTPase" evidence="5">
    <location>
        <begin position="128"/>
        <end position="281"/>
    </location>
</feature>
<sequence length="431" mass="44781">MMARRDTGTDDPRVRVRPGKGSRPRTKQRPAHEDAVTGMVTRIDRGHYRIRLDDPRLTADGGGDITAMKARELGRGRIVVGDRVAVVGDTSGRKDTLARLVRIEERTTLLRRSAEDGDAAGTERPVVANAQLLVIVTAVADPEPRPRMIDRYLVAAYDAGMEPLLVLTKTDLADPSALLALYEPLGVRALLTRLDPASSSTASRAGEGVQAVREAVAGRTSVLVGHSGVGKSTIINALVPGAQRLTGHVNEVTGRGRHTSTNLQALELPGGGWVIDTPGVRSFGVAHVSSADVLRGFPDLAAQAEDCPRGCTHEAGVLDCALDRWASGADGDGGLLASSPGSSSDGLAEAVDGVQGVASGGPDGLAKAVDGVQGVTSNSSDGLAANGTGSGTTAPDSVLVQRQSRLDSFRRLLAPSLEAEDPVPTGHRPSR</sequence>
<keyword evidence="3" id="KW-0862">Zinc</keyword>
<dbReference type="PANTHER" id="PTHR32120:SF11">
    <property type="entry name" value="SMALL RIBOSOMAL SUBUNIT BIOGENESIS GTPASE RSGA 1, MITOCHONDRIAL-RELATED"/>
    <property type="match status" value="1"/>
</dbReference>
<dbReference type="EMBL" id="CP066802">
    <property type="protein sequence ID" value="QQM68424.1"/>
    <property type="molecule type" value="Genomic_DNA"/>
</dbReference>
<feature type="region of interest" description="Disordered" evidence="4">
    <location>
        <begin position="378"/>
        <end position="398"/>
    </location>
</feature>
<keyword evidence="3" id="KW-0690">Ribosome biogenesis</keyword>
<keyword evidence="3" id="KW-0963">Cytoplasm</keyword>
<dbReference type="KEGG" id="awe:JG540_07830"/>
<keyword evidence="8" id="KW-1185">Reference proteome</keyword>
<dbReference type="SUPFAM" id="SSF52540">
    <property type="entry name" value="P-loop containing nucleoside triphosphate hydrolases"/>
    <property type="match status" value="1"/>
</dbReference>
<dbReference type="PROSITE" id="PS50936">
    <property type="entry name" value="ENGC_GTPASE"/>
    <property type="match status" value="1"/>
</dbReference>
<feature type="binding site" evidence="3">
    <location>
        <begin position="225"/>
        <end position="233"/>
    </location>
    <ligand>
        <name>GTP</name>
        <dbReference type="ChEBI" id="CHEBI:37565"/>
    </ligand>
</feature>
<dbReference type="AlphaFoldDB" id="A0A7T7MBH8"/>
<comment type="function">
    <text evidence="3">One of several proteins that assist in the late maturation steps of the functional core of the 30S ribosomal subunit. Helps release RbfA from mature subunits. May play a role in the assembly of ribosomal proteins into the subunit. Circularly permuted GTPase that catalyzes slow GTP hydrolysis, GTPase activity is stimulated by the 30S ribosomal subunit.</text>
</comment>
<feature type="binding site" evidence="3">
    <location>
        <begin position="168"/>
        <end position="171"/>
    </location>
    <ligand>
        <name>GTP</name>
        <dbReference type="ChEBI" id="CHEBI:37565"/>
    </ligand>
</feature>
<dbReference type="InterPro" id="IPR010914">
    <property type="entry name" value="RsgA_GTPase_dom"/>
</dbReference>
<dbReference type="PANTHER" id="PTHR32120">
    <property type="entry name" value="SMALL RIBOSOMAL SUBUNIT BIOGENESIS GTPASE RSGA"/>
    <property type="match status" value="1"/>
</dbReference>
<evidence type="ECO:0000256" key="2">
    <source>
        <dbReference type="ARBA" id="ARBA00023134"/>
    </source>
</evidence>
<feature type="region of interest" description="Disordered" evidence="4">
    <location>
        <begin position="1"/>
        <end position="33"/>
    </location>
</feature>
<feature type="binding site" evidence="3">
    <location>
        <position position="320"/>
    </location>
    <ligand>
        <name>Zn(2+)</name>
        <dbReference type="ChEBI" id="CHEBI:29105"/>
    </ligand>
</feature>
<comment type="subunit">
    <text evidence="3">Monomer. Associates with 30S ribosomal subunit, binds 16S rRNA.</text>
</comment>
<feature type="domain" description="CP-type G" evidence="6">
    <location>
        <begin position="114"/>
        <end position="283"/>
    </location>
</feature>
<dbReference type="InterPro" id="IPR030378">
    <property type="entry name" value="G_CP_dom"/>
</dbReference>
<dbReference type="GO" id="GO:0005525">
    <property type="term" value="F:GTP binding"/>
    <property type="evidence" value="ECO:0007669"/>
    <property type="project" value="UniProtKB-UniRule"/>
</dbReference>
<dbReference type="Gene3D" id="3.40.50.300">
    <property type="entry name" value="P-loop containing nucleotide triphosphate hydrolases"/>
    <property type="match status" value="1"/>
</dbReference>
<evidence type="ECO:0000313" key="7">
    <source>
        <dbReference type="EMBL" id="QQM68424.1"/>
    </source>
</evidence>
<protein>
    <recommendedName>
        <fullName evidence="3">Small ribosomal subunit biogenesis GTPase RsgA</fullName>
        <ecNumber evidence="3">3.6.1.-</ecNumber>
    </recommendedName>
</protein>
<evidence type="ECO:0000259" key="6">
    <source>
        <dbReference type="PROSITE" id="PS51721"/>
    </source>
</evidence>
<evidence type="ECO:0000256" key="1">
    <source>
        <dbReference type="ARBA" id="ARBA00022741"/>
    </source>
</evidence>
<accession>A0A7T7MBH8</accession>
<dbReference type="GO" id="GO:0019843">
    <property type="term" value="F:rRNA binding"/>
    <property type="evidence" value="ECO:0007669"/>
    <property type="project" value="UniProtKB-KW"/>
</dbReference>
<feature type="region of interest" description="Disordered" evidence="4">
    <location>
        <begin position="412"/>
        <end position="431"/>
    </location>
</feature>
<comment type="similarity">
    <text evidence="3">Belongs to the TRAFAC class YlqF/YawG GTPase family. RsgA subfamily.</text>
</comment>